<keyword evidence="1" id="KW-0238">DNA-binding</keyword>
<dbReference type="OrthoDB" id="680346at2"/>
<dbReference type="CDD" id="cd00093">
    <property type="entry name" value="HTH_XRE"/>
    <property type="match status" value="1"/>
</dbReference>
<dbReference type="AlphaFoldDB" id="A0A4Y7UJH5"/>
<evidence type="ECO:0000313" key="6">
    <source>
        <dbReference type="Proteomes" id="UP000298340"/>
    </source>
</evidence>
<evidence type="ECO:0000256" key="1">
    <source>
        <dbReference type="ARBA" id="ARBA00023125"/>
    </source>
</evidence>
<feature type="domain" description="HTH cro/C1-type" evidence="2">
    <location>
        <begin position="16"/>
        <end position="70"/>
    </location>
</feature>
<organism evidence="4 6">
    <name type="scientific">Flavobacterium circumlabens</name>
    <dbReference type="NCBI Taxonomy" id="2133765"/>
    <lineage>
        <taxon>Bacteria</taxon>
        <taxon>Pseudomonadati</taxon>
        <taxon>Bacteroidota</taxon>
        <taxon>Flavobacteriia</taxon>
        <taxon>Flavobacteriales</taxon>
        <taxon>Flavobacteriaceae</taxon>
        <taxon>Flavobacterium</taxon>
    </lineage>
</organism>
<evidence type="ECO:0000313" key="3">
    <source>
        <dbReference type="EMBL" id="TCN60835.1"/>
    </source>
</evidence>
<dbReference type="Gene3D" id="1.10.260.40">
    <property type="entry name" value="lambda repressor-like DNA-binding domains"/>
    <property type="match status" value="1"/>
</dbReference>
<dbReference type="SUPFAM" id="SSF47413">
    <property type="entry name" value="lambda repressor-like DNA-binding domains"/>
    <property type="match status" value="1"/>
</dbReference>
<reference evidence="3 5" key="1">
    <citation type="journal article" date="2015" name="Stand. Genomic Sci.">
        <title>Genomic Encyclopedia of Bacterial and Archaeal Type Strains, Phase III: the genomes of soil and plant-associated and newly described type strains.</title>
        <authorList>
            <person name="Whitman W.B."/>
            <person name="Woyke T."/>
            <person name="Klenk H.P."/>
            <person name="Zhou Y."/>
            <person name="Lilburn T.G."/>
            <person name="Beck B.J."/>
            <person name="De Vos P."/>
            <person name="Vandamme P."/>
            <person name="Eisen J.A."/>
            <person name="Garrity G."/>
            <person name="Hugenholtz P."/>
            <person name="Kyrpides N.C."/>
        </authorList>
    </citation>
    <scope>NUCLEOTIDE SEQUENCE [LARGE SCALE GENOMIC DNA]</scope>
    <source>
        <strain evidence="3 5">P5626</strain>
    </source>
</reference>
<accession>A0A4Y7UJH5</accession>
<dbReference type="SMART" id="SM00530">
    <property type="entry name" value="HTH_XRE"/>
    <property type="match status" value="1"/>
</dbReference>
<dbReference type="InterPro" id="IPR001387">
    <property type="entry name" value="Cro/C1-type_HTH"/>
</dbReference>
<dbReference type="EMBL" id="QWDN01000001">
    <property type="protein sequence ID" value="TEB45968.1"/>
    <property type="molecule type" value="Genomic_DNA"/>
</dbReference>
<dbReference type="GO" id="GO:0003677">
    <property type="term" value="F:DNA binding"/>
    <property type="evidence" value="ECO:0007669"/>
    <property type="project" value="UniProtKB-KW"/>
</dbReference>
<dbReference type="GO" id="GO:0003700">
    <property type="term" value="F:DNA-binding transcription factor activity"/>
    <property type="evidence" value="ECO:0007669"/>
    <property type="project" value="TreeGrafter"/>
</dbReference>
<dbReference type="InterPro" id="IPR010982">
    <property type="entry name" value="Lambda_DNA-bd_dom_sf"/>
</dbReference>
<dbReference type="InterPro" id="IPR050807">
    <property type="entry name" value="TransReg_Diox_bact_type"/>
</dbReference>
<dbReference type="GO" id="GO:0005829">
    <property type="term" value="C:cytosol"/>
    <property type="evidence" value="ECO:0007669"/>
    <property type="project" value="TreeGrafter"/>
</dbReference>
<evidence type="ECO:0000313" key="4">
    <source>
        <dbReference type="EMBL" id="TEB45968.1"/>
    </source>
</evidence>
<reference evidence="3" key="3">
    <citation type="submission" date="2019-03" db="EMBL/GenBank/DDBJ databases">
        <authorList>
            <person name="Whitman W."/>
            <person name="Huntemann M."/>
            <person name="Clum A."/>
            <person name="Pillay M."/>
            <person name="Palaniappan K."/>
            <person name="Varghese N."/>
            <person name="Mikhailova N."/>
            <person name="Stamatis D."/>
            <person name="Reddy T."/>
            <person name="Daum C."/>
            <person name="Shapiro N."/>
            <person name="Ivanova N."/>
            <person name="Kyrpides N."/>
            <person name="Woyke T."/>
        </authorList>
    </citation>
    <scope>NUCLEOTIDE SEQUENCE</scope>
    <source>
        <strain evidence="3">P5626</strain>
    </source>
</reference>
<name>A0A4Y7UJH5_9FLAO</name>
<protein>
    <submittedName>
        <fullName evidence="3">Helix-turn-helix protein</fullName>
    </submittedName>
    <submittedName>
        <fullName evidence="4">XRE family transcriptional regulator</fullName>
    </submittedName>
</protein>
<dbReference type="PANTHER" id="PTHR46797">
    <property type="entry name" value="HTH-TYPE TRANSCRIPTIONAL REGULATOR"/>
    <property type="match status" value="1"/>
</dbReference>
<dbReference type="EMBL" id="SLWA01000001">
    <property type="protein sequence ID" value="TCN60835.1"/>
    <property type="molecule type" value="Genomic_DNA"/>
</dbReference>
<dbReference type="Pfam" id="PF01381">
    <property type="entry name" value="HTH_3"/>
    <property type="match status" value="1"/>
</dbReference>
<gene>
    <name evidence="4" type="ORF">D0809_02920</name>
    <name evidence="3" type="ORF">EV142_101412</name>
</gene>
<evidence type="ECO:0000313" key="5">
    <source>
        <dbReference type="Proteomes" id="UP000295270"/>
    </source>
</evidence>
<sequence length="76" mass="8576">MNISEETFLINFGIHVRQLREKKGISQKDLANDCGITKSQISRIEVAKINTSVKTLVKIANALDVEPKELFDFSIK</sequence>
<reference evidence="4 6" key="2">
    <citation type="journal article" date="2018" name="Syst. Appl. Microbiol.">
        <title>Flavobacterium circumlabens sp. nov. and Flavobacterium cupreum sp. nov., two psychrotrophic species isolated from Antarctic environmental samples.</title>
        <authorList>
            <person name="Kralova S."/>
            <person name="Busse H.J."/>
            <person name="Svec P."/>
            <person name="Maslanova I."/>
            <person name="Stankova E."/>
            <person name="Bartak M."/>
            <person name="Sedlacek I."/>
        </authorList>
    </citation>
    <scope>NUCLEOTIDE SEQUENCE [LARGE SCALE GENOMIC DNA]</scope>
    <source>
        <strain evidence="4 6">CCM 8828</strain>
    </source>
</reference>
<dbReference type="Proteomes" id="UP000298340">
    <property type="component" value="Unassembled WGS sequence"/>
</dbReference>
<evidence type="ECO:0000259" key="2">
    <source>
        <dbReference type="PROSITE" id="PS50943"/>
    </source>
</evidence>
<proteinExistence type="predicted"/>
<dbReference type="RefSeq" id="WP_132032208.1">
    <property type="nucleotide sequence ID" value="NZ_QWDN01000001.1"/>
</dbReference>
<keyword evidence="5" id="KW-1185">Reference proteome</keyword>
<dbReference type="PROSITE" id="PS50943">
    <property type="entry name" value="HTH_CROC1"/>
    <property type="match status" value="1"/>
</dbReference>
<dbReference type="PANTHER" id="PTHR46797:SF1">
    <property type="entry name" value="METHYLPHOSPHONATE SYNTHASE"/>
    <property type="match status" value="1"/>
</dbReference>
<comment type="caution">
    <text evidence="4">The sequence shown here is derived from an EMBL/GenBank/DDBJ whole genome shotgun (WGS) entry which is preliminary data.</text>
</comment>
<dbReference type="Proteomes" id="UP000295270">
    <property type="component" value="Unassembled WGS sequence"/>
</dbReference>